<evidence type="ECO:0000256" key="3">
    <source>
        <dbReference type="SAM" id="MobiDB-lite"/>
    </source>
</evidence>
<dbReference type="Pfam" id="PF25413">
    <property type="entry name" value="Rossman_Mical"/>
    <property type="match status" value="1"/>
</dbReference>
<dbReference type="Gene3D" id="3.50.50.60">
    <property type="entry name" value="FAD/NAD(P)-binding domain"/>
    <property type="match status" value="2"/>
</dbReference>
<reference evidence="5" key="1">
    <citation type="journal article" date="2023" name="Insect Mol. Biol.">
        <title>Genome sequencing provides insights into the evolution of gene families encoding plant cell wall-degrading enzymes in longhorned beetles.</title>
        <authorList>
            <person name="Shin N.R."/>
            <person name="Okamura Y."/>
            <person name="Kirsch R."/>
            <person name="Pauchet Y."/>
        </authorList>
    </citation>
    <scope>NUCLEOTIDE SEQUENCE</scope>
    <source>
        <strain evidence="5">RBIC_L_NR</strain>
    </source>
</reference>
<comment type="subcellular location">
    <subcellularLocation>
        <location evidence="1">Cytoplasm</location>
    </subcellularLocation>
</comment>
<gene>
    <name evidence="5" type="ORF">NQ314_019553</name>
</gene>
<dbReference type="Proteomes" id="UP001162156">
    <property type="component" value="Unassembled WGS sequence"/>
</dbReference>
<evidence type="ECO:0000313" key="5">
    <source>
        <dbReference type="EMBL" id="KAJ8927923.1"/>
    </source>
</evidence>
<organism evidence="5 6">
    <name type="scientific">Rhamnusium bicolor</name>
    <dbReference type="NCBI Taxonomy" id="1586634"/>
    <lineage>
        <taxon>Eukaryota</taxon>
        <taxon>Metazoa</taxon>
        <taxon>Ecdysozoa</taxon>
        <taxon>Arthropoda</taxon>
        <taxon>Hexapoda</taxon>
        <taxon>Insecta</taxon>
        <taxon>Pterygota</taxon>
        <taxon>Neoptera</taxon>
        <taxon>Endopterygota</taxon>
        <taxon>Coleoptera</taxon>
        <taxon>Polyphaga</taxon>
        <taxon>Cucujiformia</taxon>
        <taxon>Chrysomeloidea</taxon>
        <taxon>Cerambycidae</taxon>
        <taxon>Lepturinae</taxon>
        <taxon>Rhagiini</taxon>
        <taxon>Rhamnusium</taxon>
    </lineage>
</organism>
<keyword evidence="6" id="KW-1185">Reference proteome</keyword>
<proteinExistence type="predicted"/>
<dbReference type="PANTHER" id="PTHR23167">
    <property type="entry name" value="CALPONIN HOMOLOGY DOMAIN-CONTAINING PROTEIN DDB_G0272472-RELATED"/>
    <property type="match status" value="1"/>
</dbReference>
<keyword evidence="2" id="KW-0963">Cytoplasm</keyword>
<name>A0AAV8WN19_9CUCU</name>
<accession>A0AAV8WN19</accession>
<protein>
    <recommendedName>
        <fullName evidence="4">[F-actin]-monooxygenase MICAL1-3-like Rossman domain-containing protein</fullName>
    </recommendedName>
</protein>
<dbReference type="InterPro" id="IPR057494">
    <property type="entry name" value="Rossman_Mical"/>
</dbReference>
<dbReference type="AlphaFoldDB" id="A0AAV8WN19"/>
<dbReference type="InterPro" id="IPR050540">
    <property type="entry name" value="F-actin_Monoox_Mical"/>
</dbReference>
<dbReference type="InterPro" id="IPR036188">
    <property type="entry name" value="FAD/NAD-bd_sf"/>
</dbReference>
<feature type="domain" description="[F-actin]-monooxygenase MICAL1-3-like Rossman" evidence="4">
    <location>
        <begin position="8"/>
        <end position="62"/>
    </location>
</feature>
<dbReference type="EMBL" id="JANEYF010005505">
    <property type="protein sequence ID" value="KAJ8927923.1"/>
    <property type="molecule type" value="Genomic_DNA"/>
</dbReference>
<evidence type="ECO:0000256" key="1">
    <source>
        <dbReference type="ARBA" id="ARBA00004496"/>
    </source>
</evidence>
<evidence type="ECO:0000259" key="4">
    <source>
        <dbReference type="Pfam" id="PF25413"/>
    </source>
</evidence>
<comment type="caution">
    <text evidence="5">The sequence shown here is derived from an EMBL/GenBank/DDBJ whole genome shotgun (WGS) entry which is preliminary data.</text>
</comment>
<evidence type="ECO:0000313" key="6">
    <source>
        <dbReference type="Proteomes" id="UP001162156"/>
    </source>
</evidence>
<dbReference type="PANTHER" id="PTHR23167:SF54">
    <property type="entry name" value="[F-ACTIN]-MONOOXYGENASE MICAL"/>
    <property type="match status" value="1"/>
</dbReference>
<evidence type="ECO:0000256" key="2">
    <source>
        <dbReference type="ARBA" id="ARBA00022490"/>
    </source>
</evidence>
<sequence>MLVVLKRLDLADTEKLLAPDNVDRAALEEYAIEAANFSTNYQMPNLEFAVNHYGQPDIAMFDFTSMFAADNASKVVERNGYKLLMILVGDSLLEVTRNIFKKSRLINIQFILQPFWPTGSGCARGFLSSLDAAWAIKSWSLGTLTPLDVLAERESIYRLLAQTTPDNLNKDWKSYTLDPATRYPNLNKAVVLPHQTVCLFDTDNPASIERMKRNAQERPNEVPKKRRRGKKNLLKQ</sequence>
<dbReference type="GO" id="GO:0005737">
    <property type="term" value="C:cytoplasm"/>
    <property type="evidence" value="ECO:0007669"/>
    <property type="project" value="UniProtKB-SubCell"/>
</dbReference>
<feature type="region of interest" description="Disordered" evidence="3">
    <location>
        <begin position="212"/>
        <end position="236"/>
    </location>
</feature>
<feature type="compositionally biased region" description="Basic and acidic residues" evidence="3">
    <location>
        <begin position="212"/>
        <end position="223"/>
    </location>
</feature>
<feature type="compositionally biased region" description="Basic residues" evidence="3">
    <location>
        <begin position="224"/>
        <end position="236"/>
    </location>
</feature>